<feature type="compositionally biased region" description="Basic and acidic residues" evidence="1">
    <location>
        <begin position="228"/>
        <end position="250"/>
    </location>
</feature>
<evidence type="ECO:0008006" key="4">
    <source>
        <dbReference type="Google" id="ProtNLM"/>
    </source>
</evidence>
<sequence>MGPSDPTLTFLDRLRDESQWVIRRGVPIFEPHERDARDKDGKPITIRVTERDLPRIARESNRLEAENGVVGVLTDRHTIRPRADGAGFEPVPDVKVYGVQRNYRVGTYGVRDPKTGRVTVKPAVLADWYFLPDVSAEAARRPHRSVEYQHGTGQIRGTAVMVNAPFLDMGMVALSSDQPIYCYQMGASVDQPNKPTGDQPQFTDEEKSLFEKCRTYMRATYGLGEEWPGAKKEESANPEKKTGESDDKKAPITPMQKNGGVEVYAALQARVAGLEQERDIERCQLLVAEGLVGYSLNADEKKKAISSLAKLPAADRSERVEELKAIYAARKVPAGMIEIYGGKVEGGDDATPGPMSAPWYHEPAMAYMREEPGTMYEKAVAHILATHKK</sequence>
<dbReference type="Proteomes" id="UP000245802">
    <property type="component" value="Chromosome"/>
</dbReference>
<dbReference type="EMBL" id="CP025958">
    <property type="protein sequence ID" value="AWM38714.1"/>
    <property type="molecule type" value="Genomic_DNA"/>
</dbReference>
<gene>
    <name evidence="2" type="ORF">C1280_18105</name>
</gene>
<evidence type="ECO:0000256" key="1">
    <source>
        <dbReference type="SAM" id="MobiDB-lite"/>
    </source>
</evidence>
<accession>A0A2Z3HAR2</accession>
<evidence type="ECO:0000313" key="2">
    <source>
        <dbReference type="EMBL" id="AWM38714.1"/>
    </source>
</evidence>
<dbReference type="AlphaFoldDB" id="A0A2Z3HAR2"/>
<reference evidence="2 3" key="1">
    <citation type="submission" date="2018-01" db="EMBL/GenBank/DDBJ databases">
        <title>G. obscuriglobus.</title>
        <authorList>
            <person name="Franke J."/>
            <person name="Blomberg W."/>
            <person name="Selmecki A."/>
        </authorList>
    </citation>
    <scope>NUCLEOTIDE SEQUENCE [LARGE SCALE GENOMIC DNA]</scope>
    <source>
        <strain evidence="2 3">DSM 5831</strain>
    </source>
</reference>
<proteinExistence type="predicted"/>
<evidence type="ECO:0000313" key="3">
    <source>
        <dbReference type="Proteomes" id="UP000245802"/>
    </source>
</evidence>
<keyword evidence="3" id="KW-1185">Reference proteome</keyword>
<protein>
    <recommendedName>
        <fullName evidence="4">DUF2213 domain-containing protein</fullName>
    </recommendedName>
</protein>
<feature type="region of interest" description="Disordered" evidence="1">
    <location>
        <begin position="227"/>
        <end position="255"/>
    </location>
</feature>
<organism evidence="2 3">
    <name type="scientific">Gemmata obscuriglobus</name>
    <dbReference type="NCBI Taxonomy" id="114"/>
    <lineage>
        <taxon>Bacteria</taxon>
        <taxon>Pseudomonadati</taxon>
        <taxon>Planctomycetota</taxon>
        <taxon>Planctomycetia</taxon>
        <taxon>Gemmatales</taxon>
        <taxon>Gemmataceae</taxon>
        <taxon>Gemmata</taxon>
    </lineage>
</organism>
<dbReference type="OrthoDB" id="10020649at2"/>
<dbReference type="KEGG" id="gog:C1280_18105"/>
<name>A0A2Z3HAR2_9BACT</name>
<dbReference type="RefSeq" id="WP_010047306.1">
    <property type="nucleotide sequence ID" value="NZ_CP025958.1"/>
</dbReference>